<keyword evidence="12" id="KW-0496">Mitochondrion</keyword>
<accession>A0A3G2S738</accession>
<dbReference type="FunFam" id="1.10.1200.10:FF:000003">
    <property type="entry name" value="Acyl carrier protein"/>
    <property type="match status" value="1"/>
</dbReference>
<dbReference type="OrthoDB" id="448946at2759"/>
<dbReference type="Pfam" id="PF00550">
    <property type="entry name" value="PP-binding"/>
    <property type="match status" value="1"/>
</dbReference>
<dbReference type="VEuPathDB" id="FungiDB:DNF11_0907"/>
<keyword evidence="6 14" id="KW-0444">Lipid biosynthesis</keyword>
<evidence type="ECO:0000256" key="6">
    <source>
        <dbReference type="ARBA" id="ARBA00022516"/>
    </source>
</evidence>
<keyword evidence="11" id="KW-0443">Lipid metabolism</keyword>
<evidence type="ECO:0000256" key="9">
    <source>
        <dbReference type="ARBA" id="ARBA00022946"/>
    </source>
</evidence>
<protein>
    <recommendedName>
        <fullName evidence="14">Acyl carrier protein</fullName>
    </recommendedName>
</protein>
<dbReference type="Proteomes" id="UP000269793">
    <property type="component" value="Chromosome II"/>
</dbReference>
<comment type="function">
    <text evidence="14">Carrier of the growing fatty acid chain in fatty acid biosynthesis.</text>
</comment>
<keyword evidence="9" id="KW-0809">Transit peptide</keyword>
<dbReference type="HAMAP" id="MF_01217">
    <property type="entry name" value="Acyl_carrier"/>
    <property type="match status" value="1"/>
</dbReference>
<dbReference type="GO" id="GO:0099128">
    <property type="term" value="C:mitochondrial [2Fe-2S] assembly complex"/>
    <property type="evidence" value="ECO:0007669"/>
    <property type="project" value="UniProtKB-ARBA"/>
</dbReference>
<evidence type="ECO:0000313" key="16">
    <source>
        <dbReference type="EMBL" id="AYO41857.1"/>
    </source>
</evidence>
<dbReference type="NCBIfam" id="NF002148">
    <property type="entry name" value="PRK00982.1-2"/>
    <property type="match status" value="1"/>
</dbReference>
<evidence type="ECO:0000256" key="4">
    <source>
        <dbReference type="ARBA" id="ARBA00022448"/>
    </source>
</evidence>
<dbReference type="InterPro" id="IPR009081">
    <property type="entry name" value="PP-bd_ACP"/>
</dbReference>
<comment type="similarity">
    <text evidence="3">Belongs to the acyl carrier protein (ACP) family.</text>
</comment>
<dbReference type="AlphaFoldDB" id="A0A3G2S738"/>
<comment type="subcellular location">
    <subcellularLocation>
        <location evidence="1">Mitochondrion</location>
    </subcellularLocation>
</comment>
<evidence type="ECO:0000256" key="11">
    <source>
        <dbReference type="ARBA" id="ARBA00023098"/>
    </source>
</evidence>
<reference evidence="16 17" key="1">
    <citation type="submission" date="2018-10" db="EMBL/GenBank/DDBJ databases">
        <title>Complete genome sequence of Malassezia restricta CBS 7877.</title>
        <authorList>
            <person name="Morand S.C."/>
            <person name="Bertignac M."/>
            <person name="Iltis A."/>
            <person name="Kolder I."/>
            <person name="Pirovano W."/>
            <person name="Jourdain R."/>
            <person name="Clavaud C."/>
        </authorList>
    </citation>
    <scope>NUCLEOTIDE SEQUENCE [LARGE SCALE GENOMIC DNA]</scope>
    <source>
        <strain evidence="16 17">CBS 7877</strain>
    </source>
</reference>
<evidence type="ECO:0000313" key="17">
    <source>
        <dbReference type="Proteomes" id="UP000269793"/>
    </source>
</evidence>
<evidence type="ECO:0000256" key="5">
    <source>
        <dbReference type="ARBA" id="ARBA00022450"/>
    </source>
</evidence>
<evidence type="ECO:0000256" key="1">
    <source>
        <dbReference type="ARBA" id="ARBA00004173"/>
    </source>
</evidence>
<evidence type="ECO:0000256" key="12">
    <source>
        <dbReference type="ARBA" id="ARBA00023128"/>
    </source>
</evidence>
<dbReference type="InterPro" id="IPR036736">
    <property type="entry name" value="ACP-like_sf"/>
</dbReference>
<keyword evidence="4" id="KW-0813">Transport</keyword>
<dbReference type="InterPro" id="IPR003231">
    <property type="entry name" value="ACP"/>
</dbReference>
<dbReference type="STRING" id="425264.A0A3G2S738"/>
<feature type="domain" description="Carrier" evidence="15">
    <location>
        <begin position="55"/>
        <end position="130"/>
    </location>
</feature>
<organism evidence="16 17">
    <name type="scientific">Malassezia restricta (strain ATCC 96810 / NBRC 103918 / CBS 7877)</name>
    <name type="common">Seborrheic dermatitis infection agent</name>
    <dbReference type="NCBI Taxonomy" id="425264"/>
    <lineage>
        <taxon>Eukaryota</taxon>
        <taxon>Fungi</taxon>
        <taxon>Dikarya</taxon>
        <taxon>Basidiomycota</taxon>
        <taxon>Ustilaginomycotina</taxon>
        <taxon>Malasseziomycetes</taxon>
        <taxon>Malasseziales</taxon>
        <taxon>Malasseziaceae</taxon>
        <taxon>Malassezia</taxon>
    </lineage>
</organism>
<dbReference type="EMBL" id="CP033149">
    <property type="protein sequence ID" value="AYO41857.1"/>
    <property type="molecule type" value="Genomic_DNA"/>
</dbReference>
<keyword evidence="17" id="KW-1185">Reference proteome</keyword>
<keyword evidence="5 14" id="KW-0596">Phosphopantetheine</keyword>
<comment type="pathway">
    <text evidence="2">Lipid metabolism; fatty acid biosynthesis.</text>
</comment>
<evidence type="ECO:0000256" key="13">
    <source>
        <dbReference type="ARBA" id="ARBA00023160"/>
    </source>
</evidence>
<dbReference type="PANTHER" id="PTHR20863">
    <property type="entry name" value="ACYL CARRIER PROTEIN"/>
    <property type="match status" value="1"/>
</dbReference>
<evidence type="ECO:0000256" key="14">
    <source>
        <dbReference type="RuleBase" id="RU000722"/>
    </source>
</evidence>
<dbReference type="NCBIfam" id="TIGR00517">
    <property type="entry name" value="acyl_carrier"/>
    <property type="match status" value="1"/>
</dbReference>
<keyword evidence="13 14" id="KW-0275">Fatty acid biosynthesis</keyword>
<dbReference type="SUPFAM" id="SSF47336">
    <property type="entry name" value="ACP-like"/>
    <property type="match status" value="1"/>
</dbReference>
<dbReference type="GO" id="GO:0000036">
    <property type="term" value="F:acyl carrier activity"/>
    <property type="evidence" value="ECO:0007669"/>
    <property type="project" value="TreeGrafter"/>
</dbReference>
<sequence>MLTSALSMIPRVARSSSVLSRASMPAVTRAPMARMPVAVPLMARGYASGGGPSLEEIKTRIADVIKSFEKVDPNAVKPEAKFTADLGLDSLDAVEVVMAIEEEFNIEIPDADADAITSVQEAVDYIANTPDAI</sequence>
<evidence type="ECO:0000259" key="15">
    <source>
        <dbReference type="PROSITE" id="PS50075"/>
    </source>
</evidence>
<dbReference type="PANTHER" id="PTHR20863:SF28">
    <property type="entry name" value="ACYL CARRIER PROTEIN, MITOCHONDRIAL"/>
    <property type="match status" value="1"/>
</dbReference>
<keyword evidence="8" id="KW-0276">Fatty acid metabolism</keyword>
<evidence type="ECO:0000256" key="7">
    <source>
        <dbReference type="ARBA" id="ARBA00022553"/>
    </source>
</evidence>
<keyword evidence="7" id="KW-0597">Phosphoprotein</keyword>
<keyword evidence="10" id="KW-0249">Electron transport</keyword>
<dbReference type="Gene3D" id="1.10.1200.10">
    <property type="entry name" value="ACP-like"/>
    <property type="match status" value="1"/>
</dbReference>
<name>A0A3G2S738_MALR7</name>
<dbReference type="GO" id="GO:0000035">
    <property type="term" value="F:acyl binding"/>
    <property type="evidence" value="ECO:0007669"/>
    <property type="project" value="TreeGrafter"/>
</dbReference>
<dbReference type="InterPro" id="IPR006162">
    <property type="entry name" value="Ppantetheine_attach_site"/>
</dbReference>
<gene>
    <name evidence="16" type="primary">nuo-12</name>
    <name evidence="16" type="ORF">DNF11_0907</name>
</gene>
<evidence type="ECO:0000256" key="3">
    <source>
        <dbReference type="ARBA" id="ARBA00010930"/>
    </source>
</evidence>
<evidence type="ECO:0000256" key="8">
    <source>
        <dbReference type="ARBA" id="ARBA00022832"/>
    </source>
</evidence>
<evidence type="ECO:0000256" key="10">
    <source>
        <dbReference type="ARBA" id="ARBA00022982"/>
    </source>
</evidence>
<proteinExistence type="inferred from homology"/>
<evidence type="ECO:0000256" key="2">
    <source>
        <dbReference type="ARBA" id="ARBA00005194"/>
    </source>
</evidence>
<dbReference type="PROSITE" id="PS00012">
    <property type="entry name" value="PHOSPHOPANTETHEINE"/>
    <property type="match status" value="1"/>
</dbReference>
<dbReference type="PROSITE" id="PS50075">
    <property type="entry name" value="CARRIER"/>
    <property type="match status" value="1"/>
</dbReference>